<feature type="region of interest" description="Disordered" evidence="2">
    <location>
        <begin position="400"/>
        <end position="428"/>
    </location>
</feature>
<organism evidence="4 5">
    <name type="scientific">Cladophialophora psammophila CBS 110553</name>
    <dbReference type="NCBI Taxonomy" id="1182543"/>
    <lineage>
        <taxon>Eukaryota</taxon>
        <taxon>Fungi</taxon>
        <taxon>Dikarya</taxon>
        <taxon>Ascomycota</taxon>
        <taxon>Pezizomycotina</taxon>
        <taxon>Eurotiomycetes</taxon>
        <taxon>Chaetothyriomycetidae</taxon>
        <taxon>Chaetothyriales</taxon>
        <taxon>Herpotrichiellaceae</taxon>
        <taxon>Cladophialophora</taxon>
    </lineage>
</organism>
<feature type="compositionally biased region" description="Low complexity" evidence="2">
    <location>
        <begin position="414"/>
        <end position="428"/>
    </location>
</feature>
<dbReference type="Pfam" id="PF00170">
    <property type="entry name" value="bZIP_1"/>
    <property type="match status" value="1"/>
</dbReference>
<evidence type="ECO:0000256" key="2">
    <source>
        <dbReference type="SAM" id="MobiDB-lite"/>
    </source>
</evidence>
<dbReference type="EMBL" id="AMGX01000007">
    <property type="protein sequence ID" value="EXJ71251.1"/>
    <property type="molecule type" value="Genomic_DNA"/>
</dbReference>
<comment type="caution">
    <text evidence="4">The sequence shown here is derived from an EMBL/GenBank/DDBJ whole genome shotgun (WGS) entry which is preliminary data.</text>
</comment>
<dbReference type="Gene3D" id="1.20.5.170">
    <property type="match status" value="1"/>
</dbReference>
<dbReference type="GO" id="GO:0003700">
    <property type="term" value="F:DNA-binding transcription factor activity"/>
    <property type="evidence" value="ECO:0007669"/>
    <property type="project" value="InterPro"/>
</dbReference>
<evidence type="ECO:0000313" key="4">
    <source>
        <dbReference type="EMBL" id="EXJ71251.1"/>
    </source>
</evidence>
<dbReference type="SUPFAM" id="SSF57959">
    <property type="entry name" value="Leucine zipper domain"/>
    <property type="match status" value="1"/>
</dbReference>
<evidence type="ECO:0000313" key="5">
    <source>
        <dbReference type="Proteomes" id="UP000019471"/>
    </source>
</evidence>
<evidence type="ECO:0000256" key="1">
    <source>
        <dbReference type="SAM" id="Coils"/>
    </source>
</evidence>
<dbReference type="AlphaFoldDB" id="W9X2T9"/>
<dbReference type="GeneID" id="19189777"/>
<feature type="domain" description="BZIP" evidence="3">
    <location>
        <begin position="247"/>
        <end position="306"/>
    </location>
</feature>
<feature type="coiled-coil region" evidence="1">
    <location>
        <begin position="238"/>
        <end position="334"/>
    </location>
</feature>
<dbReference type="HOGENOM" id="CLU_017851_2_0_1"/>
<dbReference type="RefSeq" id="XP_007743850.1">
    <property type="nucleotide sequence ID" value="XM_007745660.1"/>
</dbReference>
<evidence type="ECO:0000259" key="3">
    <source>
        <dbReference type="PROSITE" id="PS50217"/>
    </source>
</evidence>
<accession>W9X2T9</accession>
<dbReference type="eggNOG" id="ENOG502QVAF">
    <property type="taxonomic scope" value="Eukaryota"/>
</dbReference>
<proteinExistence type="predicted"/>
<keyword evidence="5" id="KW-1185">Reference proteome</keyword>
<dbReference type="Proteomes" id="UP000019471">
    <property type="component" value="Unassembled WGS sequence"/>
</dbReference>
<reference evidence="4 5" key="1">
    <citation type="submission" date="2013-03" db="EMBL/GenBank/DDBJ databases">
        <title>The Genome Sequence of Cladophialophora psammophila CBS 110553.</title>
        <authorList>
            <consortium name="The Broad Institute Genomics Platform"/>
            <person name="Cuomo C."/>
            <person name="de Hoog S."/>
            <person name="Gorbushina A."/>
            <person name="Walker B."/>
            <person name="Young S.K."/>
            <person name="Zeng Q."/>
            <person name="Gargeya S."/>
            <person name="Fitzgerald M."/>
            <person name="Haas B."/>
            <person name="Abouelleil A."/>
            <person name="Allen A.W."/>
            <person name="Alvarado L."/>
            <person name="Arachchi H.M."/>
            <person name="Berlin A.M."/>
            <person name="Chapman S.B."/>
            <person name="Gainer-Dewar J."/>
            <person name="Goldberg J."/>
            <person name="Griggs A."/>
            <person name="Gujja S."/>
            <person name="Hansen M."/>
            <person name="Howarth C."/>
            <person name="Imamovic A."/>
            <person name="Ireland A."/>
            <person name="Larimer J."/>
            <person name="McCowan C."/>
            <person name="Murphy C."/>
            <person name="Pearson M."/>
            <person name="Poon T.W."/>
            <person name="Priest M."/>
            <person name="Roberts A."/>
            <person name="Saif S."/>
            <person name="Shea T."/>
            <person name="Sisk P."/>
            <person name="Sykes S."/>
            <person name="Wortman J."/>
            <person name="Nusbaum C."/>
            <person name="Birren B."/>
        </authorList>
    </citation>
    <scope>NUCLEOTIDE SEQUENCE [LARGE SCALE GENOMIC DNA]</scope>
    <source>
        <strain evidence="4 5">CBS 110553</strain>
    </source>
</reference>
<name>W9X2T9_9EURO</name>
<gene>
    <name evidence="4" type="ORF">A1O5_05057</name>
</gene>
<keyword evidence="1" id="KW-0175">Coiled coil</keyword>
<feature type="region of interest" description="Disordered" evidence="2">
    <location>
        <begin position="38"/>
        <end position="57"/>
    </location>
</feature>
<dbReference type="OrthoDB" id="644067at2759"/>
<protein>
    <recommendedName>
        <fullName evidence="3">BZIP domain-containing protein</fullName>
    </recommendedName>
</protein>
<sequence length="642" mass="71461">MAMQYSPQTYFPYPQPQWPEDVKPPLTEDDSSSILDDKVFESSTPADMTAADASDHRRASITKLEDDYAASAHVWQERPQGVMGPVRHYSQPSMPMATPNGQFFSQMNAANCGPGFMPNQPWTMSGRSEASTPTPFFGPVQEPFEQQVQYSGGPVTFSGFSQQDPASAVSMSPQSSQGGWASTTSSDAAETNRNILRHRYRPASPLLVLRSDGIRKKNAKFEIPPERNINTIDALINQATNEDEKKELKQQKRLLRNRQAALDSRMRKKQNAEKLEADKKLLIDQKNALEEALGQYENQLHQLHSERRDWILERQRLEKCIADLEYQNEELIRTSTRETGELRRMNTILRETVGELERNQHSRAFSVNASDAFSNDFSNFKDLGLEDQWNDEFALINSEDLKMEEPESLQRQATPRPTTSSTQSNTPTKCGVKVDATFSWETFYMCLLSGAFIMSQAGSRAASAASSVAVVAPSMPTLSDEYRAEAGNVLQAVLASGPEVPHEVLPSRPAQSLDSNSFPHALSHVSGMTPQSSDTPLGNLHASLATPSRQQQAAAAFSLSAASYNHISSPDCAFDDDDDDDDEVVEVKPTRLQQLFADMQAERDGLEKMSGLGGKARERSVLLDRVPEKVLRDFREMIARVE</sequence>
<dbReference type="InterPro" id="IPR004827">
    <property type="entry name" value="bZIP"/>
</dbReference>
<dbReference type="STRING" id="1182543.W9X2T9"/>
<dbReference type="SMART" id="SM00338">
    <property type="entry name" value="BRLZ"/>
    <property type="match status" value="1"/>
</dbReference>
<feature type="region of interest" description="Disordered" evidence="2">
    <location>
        <begin position="163"/>
        <end position="190"/>
    </location>
</feature>
<feature type="region of interest" description="Disordered" evidence="2">
    <location>
        <begin position="1"/>
        <end position="33"/>
    </location>
</feature>
<dbReference type="PROSITE" id="PS50217">
    <property type="entry name" value="BZIP"/>
    <property type="match status" value="1"/>
</dbReference>
<dbReference type="InterPro" id="IPR046347">
    <property type="entry name" value="bZIP_sf"/>
</dbReference>